<evidence type="ECO:0008006" key="3">
    <source>
        <dbReference type="Google" id="ProtNLM"/>
    </source>
</evidence>
<organism evidence="1 2">
    <name type="scientific">Pontivivens marinum</name>
    <dbReference type="NCBI Taxonomy" id="1690039"/>
    <lineage>
        <taxon>Bacteria</taxon>
        <taxon>Pseudomonadati</taxon>
        <taxon>Pseudomonadota</taxon>
        <taxon>Alphaproteobacteria</taxon>
        <taxon>Rhodobacterales</taxon>
        <taxon>Paracoccaceae</taxon>
        <taxon>Pontivivens</taxon>
    </lineage>
</organism>
<dbReference type="InterPro" id="IPR027417">
    <property type="entry name" value="P-loop_NTPase"/>
</dbReference>
<dbReference type="SUPFAM" id="SSF52540">
    <property type="entry name" value="P-loop containing nucleoside triphosphate hydrolases"/>
    <property type="match status" value="1"/>
</dbReference>
<keyword evidence="2" id="KW-1185">Reference proteome</keyword>
<name>A0A2C9CTS4_9RHOB</name>
<dbReference type="Gene3D" id="3.40.50.300">
    <property type="entry name" value="P-loop containing nucleotide triphosphate hydrolases"/>
    <property type="match status" value="1"/>
</dbReference>
<evidence type="ECO:0000313" key="1">
    <source>
        <dbReference type="EMBL" id="SOH94724.1"/>
    </source>
</evidence>
<accession>A0A2C9CTS4</accession>
<dbReference type="Proteomes" id="UP000220034">
    <property type="component" value="Unassembled WGS sequence"/>
</dbReference>
<reference evidence="2" key="1">
    <citation type="submission" date="2017-09" db="EMBL/GenBank/DDBJ databases">
        <authorList>
            <person name="Varghese N."/>
            <person name="Submissions S."/>
        </authorList>
    </citation>
    <scope>NUCLEOTIDE SEQUENCE [LARGE SCALE GENOMIC DNA]</scope>
    <source>
        <strain evidence="2">C7</strain>
    </source>
</reference>
<sequence>MSQTLPATAPIAPVRLQDLGLEETFARDLMLKTMFRMNLSMPTEMSRICGVTPTIIDALIDIARSQNLIETLGNRGASSSSELRYQLTDSGRMRAQDALAQSEYYGIFPVALSAFEAQSKRQSIGDAAIRRPGLEAASRHLVLPDGMLDKLGPAVNSGRSILFYGPPGNGKSVLSEAIRDALGDAVFIPHTLTVFGQTISLFDPIVHQVVEGPQVDPQGIRARPPFDPRYVLCKRPSVITGGELTLDMLDLGYNPISRTYQAPLQLKATGGVFIVDDLGRQRESAQALMNRWIVPIEQRYDLLNLQSGQKFTVPFDTLVIFSTNFAPTELFDGAALRRIYYKIKIDRPGQQDFLKMFVIMSRKAGFEPREEVITHMLRNLYPSPSGPFAAYHAPFLMSQMGSICDYEGIPREMTIPLMERAWQNLYVDSDDSSAKGTG</sequence>
<gene>
    <name evidence="1" type="ORF">SAMN06273572_105147</name>
</gene>
<evidence type="ECO:0000313" key="2">
    <source>
        <dbReference type="Proteomes" id="UP000220034"/>
    </source>
</evidence>
<protein>
    <recommendedName>
        <fullName evidence="3">AAA+ ATPase domain-containing protein</fullName>
    </recommendedName>
</protein>
<dbReference type="EMBL" id="OCTN01000005">
    <property type="protein sequence ID" value="SOH94724.1"/>
    <property type="molecule type" value="Genomic_DNA"/>
</dbReference>
<dbReference type="OrthoDB" id="9783370at2"/>
<proteinExistence type="predicted"/>
<dbReference type="AlphaFoldDB" id="A0A2C9CTS4"/>
<dbReference type="RefSeq" id="WP_097930586.1">
    <property type="nucleotide sequence ID" value="NZ_OCTN01000005.1"/>
</dbReference>